<dbReference type="STRING" id="373668.SAMN05421786_103186"/>
<keyword evidence="2" id="KW-1185">Reference proteome</keyword>
<protein>
    <submittedName>
        <fullName evidence="1">Bacteriocin-type signal sequence-containing protein</fullName>
    </submittedName>
</protein>
<accession>A0A1N7N460</accession>
<dbReference type="AlphaFoldDB" id="A0A1N7N460"/>
<organism evidence="1 2">
    <name type="scientific">Chryseobacterium ureilyticum</name>
    <dbReference type="NCBI Taxonomy" id="373668"/>
    <lineage>
        <taxon>Bacteria</taxon>
        <taxon>Pseudomonadati</taxon>
        <taxon>Bacteroidota</taxon>
        <taxon>Flavobacteriia</taxon>
        <taxon>Flavobacteriales</taxon>
        <taxon>Weeksellaceae</taxon>
        <taxon>Chryseobacterium group</taxon>
        <taxon>Chryseobacterium</taxon>
    </lineage>
</organism>
<proteinExistence type="predicted"/>
<dbReference type="OrthoDB" id="1274289at2"/>
<evidence type="ECO:0000313" key="1">
    <source>
        <dbReference type="EMBL" id="SIS92951.1"/>
    </source>
</evidence>
<dbReference type="RefSeq" id="WP_139329257.1">
    <property type="nucleotide sequence ID" value="NZ_FTOL01000003.1"/>
</dbReference>
<dbReference type="InterPro" id="IPR010133">
    <property type="entry name" value="Bacteriocin_signal_seq"/>
</dbReference>
<reference evidence="2" key="1">
    <citation type="submission" date="2017-01" db="EMBL/GenBank/DDBJ databases">
        <authorList>
            <person name="Varghese N."/>
            <person name="Submissions S."/>
        </authorList>
    </citation>
    <scope>NUCLEOTIDE SEQUENCE [LARGE SCALE GENOMIC DNA]</scope>
    <source>
        <strain evidence="2">DSM 18017</strain>
    </source>
</reference>
<dbReference type="NCBIfam" id="TIGR01847">
    <property type="entry name" value="bacteriocin_sig"/>
    <property type="match status" value="1"/>
</dbReference>
<sequence length="54" mass="6003">MKKSDTQKRKLSKNELKEISGGFRPVCPRVISCTDRYTGEERSGVPGIQDGLCC</sequence>
<name>A0A1N7N460_9FLAO</name>
<gene>
    <name evidence="1" type="ORF">SAMN05421786_103186</name>
</gene>
<dbReference type="EMBL" id="FTOL01000003">
    <property type="protein sequence ID" value="SIS92951.1"/>
    <property type="molecule type" value="Genomic_DNA"/>
</dbReference>
<evidence type="ECO:0000313" key="2">
    <source>
        <dbReference type="Proteomes" id="UP000186744"/>
    </source>
</evidence>
<dbReference type="Proteomes" id="UP000186744">
    <property type="component" value="Unassembled WGS sequence"/>
</dbReference>